<sequence>MSTEDTTQTTKASDNTTQTTKDGGSGLSDEPRGVGACTVQGCPCPRFVGNQSYCNRQGCSHAYSQHDNAL</sequence>
<organism evidence="2">
    <name type="scientific">Russula pumila</name>
    <dbReference type="NCBI Taxonomy" id="593270"/>
    <lineage>
        <taxon>Eukaryota</taxon>
        <taxon>Fungi</taxon>
        <taxon>Dikarya</taxon>
        <taxon>Basidiomycota</taxon>
        <taxon>Agaricomycotina</taxon>
        <taxon>Agaricomycetes</taxon>
        <taxon>Russulales</taxon>
        <taxon>Russulaceae</taxon>
        <taxon>Russula</taxon>
    </lineage>
</organism>
<dbReference type="EMBL" id="MK185729">
    <property type="protein sequence ID" value="QBQ65858.1"/>
    <property type="molecule type" value="Genomic_DNA"/>
</dbReference>
<evidence type="ECO:0000313" key="2">
    <source>
        <dbReference type="EMBL" id="QBQ65858.1"/>
    </source>
</evidence>
<name>A0A482LYV5_9AGAM</name>
<dbReference type="AlphaFoldDB" id="A0A482LYV5"/>
<feature type="compositionally biased region" description="Polar residues" evidence="1">
    <location>
        <begin position="1"/>
        <end position="22"/>
    </location>
</feature>
<accession>A0A482LYV5</accession>
<protein>
    <submittedName>
        <fullName evidence="2">Zinc-binding peptide 1</fullName>
    </submittedName>
</protein>
<evidence type="ECO:0000256" key="1">
    <source>
        <dbReference type="SAM" id="MobiDB-lite"/>
    </source>
</evidence>
<gene>
    <name evidence="2" type="primary">ZBP1</name>
</gene>
<reference evidence="2" key="1">
    <citation type="journal article" date="2019" name="Chemosphere">
        <title>Zn overaccumulating Russula species clade together and use the same mechanism for the detoxification of excess Zn.</title>
        <authorList>
            <person name="Leonhardt T."/>
            <person name="Borovicka J."/>
            <person name="Sacky J."/>
            <person name="Santrucek J."/>
            <person name="Kamenik J."/>
            <person name="Kotrba P."/>
        </authorList>
    </citation>
    <scope>NUCLEOTIDE SEQUENCE</scope>
</reference>
<feature type="region of interest" description="Disordered" evidence="1">
    <location>
        <begin position="1"/>
        <end position="31"/>
    </location>
</feature>
<proteinExistence type="predicted"/>